<comment type="caution">
    <text evidence="2">The sequence shown here is derived from an EMBL/GenBank/DDBJ whole genome shotgun (WGS) entry which is preliminary data.</text>
</comment>
<keyword evidence="3" id="KW-1185">Reference proteome</keyword>
<protein>
    <submittedName>
        <fullName evidence="2">Uncharacterized protein</fullName>
    </submittedName>
</protein>
<evidence type="ECO:0000313" key="3">
    <source>
        <dbReference type="Proteomes" id="UP000266861"/>
    </source>
</evidence>
<feature type="compositionally biased region" description="Acidic residues" evidence="1">
    <location>
        <begin position="180"/>
        <end position="205"/>
    </location>
</feature>
<feature type="compositionally biased region" description="Basic and acidic residues" evidence="1">
    <location>
        <begin position="206"/>
        <end position="285"/>
    </location>
</feature>
<reference evidence="2 3" key="1">
    <citation type="submission" date="2018-08" db="EMBL/GenBank/DDBJ databases">
        <title>Genome and evolution of the arbuscular mycorrhizal fungus Diversispora epigaea (formerly Glomus versiforme) and its bacterial endosymbionts.</title>
        <authorList>
            <person name="Sun X."/>
            <person name="Fei Z."/>
            <person name="Harrison M."/>
        </authorList>
    </citation>
    <scope>NUCLEOTIDE SEQUENCE [LARGE SCALE GENOMIC DNA]</scope>
    <source>
        <strain evidence="2 3">IT104</strain>
    </source>
</reference>
<sequence length="285" mass="34534">MIENSKIMKENNEIYDQTFINKDCKQDNFQKNLPKFQKTKEILARFLANKYPELFENWSNKCWTFYFDIILQRKKDCKQDNFQKNLPKFQKTKEILARFLANKYPELFENWSNKCWTFYFDIILQRKDTSKVSKEQIFFIVAICKSFLNSNNKILKNDNKFLSKRLKRNLKKMKTSQEFDLIDSDSNEETESDSSTSDEDEDKDEDEGKVSRNEEKGSGERNKREEEVKKEIKKEEMKKEKEEVEKEAKKKMKKEKEEVKKEKEEEVKKEKEEEVKKEKAEKEEM</sequence>
<feature type="region of interest" description="Disordered" evidence="1">
    <location>
        <begin position="177"/>
        <end position="285"/>
    </location>
</feature>
<proteinExistence type="predicted"/>
<evidence type="ECO:0000256" key="1">
    <source>
        <dbReference type="SAM" id="MobiDB-lite"/>
    </source>
</evidence>
<gene>
    <name evidence="2" type="ORF">Glove_563g5</name>
</gene>
<evidence type="ECO:0000313" key="2">
    <source>
        <dbReference type="EMBL" id="RHZ47990.1"/>
    </source>
</evidence>
<organism evidence="2 3">
    <name type="scientific">Diversispora epigaea</name>
    <dbReference type="NCBI Taxonomy" id="1348612"/>
    <lineage>
        <taxon>Eukaryota</taxon>
        <taxon>Fungi</taxon>
        <taxon>Fungi incertae sedis</taxon>
        <taxon>Mucoromycota</taxon>
        <taxon>Glomeromycotina</taxon>
        <taxon>Glomeromycetes</taxon>
        <taxon>Diversisporales</taxon>
        <taxon>Diversisporaceae</taxon>
        <taxon>Diversispora</taxon>
    </lineage>
</organism>
<dbReference type="EMBL" id="PQFF01000478">
    <property type="protein sequence ID" value="RHZ47990.1"/>
    <property type="molecule type" value="Genomic_DNA"/>
</dbReference>
<dbReference type="Proteomes" id="UP000266861">
    <property type="component" value="Unassembled WGS sequence"/>
</dbReference>
<name>A0A397GIY4_9GLOM</name>
<dbReference type="AlphaFoldDB" id="A0A397GIY4"/>
<accession>A0A397GIY4</accession>